<reference evidence="5" key="1">
    <citation type="submission" date="2015-11" db="EMBL/GenBank/DDBJ databases">
        <authorList>
            <person name="Holder M.E."/>
            <person name="Ajami N.J."/>
            <person name="Petrosino J.F."/>
        </authorList>
    </citation>
    <scope>NUCLEOTIDE SEQUENCE [LARGE SCALE GENOMIC DNA]</scope>
    <source>
        <strain evidence="5">F0113</strain>
    </source>
</reference>
<dbReference type="AlphaFoldDB" id="A0A0S2KMT7"/>
<dbReference type="InterPro" id="IPR008331">
    <property type="entry name" value="Ferritin_DPS_dom"/>
</dbReference>
<dbReference type="PANTHER" id="PTHR42932">
    <property type="entry name" value="GENERAL STRESS PROTEIN 20U"/>
    <property type="match status" value="1"/>
</dbReference>
<comment type="similarity">
    <text evidence="1 2">Belongs to the Dps family.</text>
</comment>
<dbReference type="CDD" id="cd01043">
    <property type="entry name" value="DPS"/>
    <property type="match status" value="1"/>
</dbReference>
<dbReference type="EMBL" id="CP013195">
    <property type="protein sequence ID" value="ALO49411.1"/>
    <property type="molecule type" value="Genomic_DNA"/>
</dbReference>
<gene>
    <name evidence="4" type="ORF">AS203_10160</name>
</gene>
<dbReference type="OrthoDB" id="9797023at2"/>
<dbReference type="PRINTS" id="PR01346">
    <property type="entry name" value="HELNAPAPROT"/>
</dbReference>
<dbReference type="PIRSF" id="PIRSF005900">
    <property type="entry name" value="Dps"/>
    <property type="match status" value="1"/>
</dbReference>
<dbReference type="InterPro" id="IPR002177">
    <property type="entry name" value="DPS_DNA-bd"/>
</dbReference>
<evidence type="ECO:0000313" key="4">
    <source>
        <dbReference type="EMBL" id="ALO49411.1"/>
    </source>
</evidence>
<dbReference type="PANTHER" id="PTHR42932:SF1">
    <property type="entry name" value="GENERAL STRESS PROTEIN 20U"/>
    <property type="match status" value="1"/>
</dbReference>
<evidence type="ECO:0000256" key="2">
    <source>
        <dbReference type="RuleBase" id="RU003875"/>
    </source>
</evidence>
<dbReference type="eggNOG" id="COG0783">
    <property type="taxonomic scope" value="Bacteria"/>
</dbReference>
<dbReference type="PROSITE" id="PS00818">
    <property type="entry name" value="DPS_1"/>
    <property type="match status" value="1"/>
</dbReference>
<dbReference type="SUPFAM" id="SSF47240">
    <property type="entry name" value="Ferritin-like"/>
    <property type="match status" value="1"/>
</dbReference>
<sequence>MKTLDVLGLDEKKVGGVVSALSQLLADFQVYYMNLRGLHWNVKGRGFFTLHAKYEELYNDAAAKVDVIAERLLQLGSTPENRFSAYLRVATLQEDGFVPTGHAGLEKVLEALKVLIAEERKVVELAGEADDEVTTALMDDFLTGQEKLVWMITSFLTKHSETCER</sequence>
<proteinExistence type="inferred from homology"/>
<dbReference type="Gene3D" id="1.20.1260.10">
    <property type="match status" value="1"/>
</dbReference>
<protein>
    <submittedName>
        <fullName evidence="4">DNA starvation/stationary phase protection protein</fullName>
    </submittedName>
</protein>
<keyword evidence="5" id="KW-1185">Reference proteome</keyword>
<dbReference type="KEGG" id="peo:AS203_10160"/>
<dbReference type="InterPro" id="IPR009078">
    <property type="entry name" value="Ferritin-like_SF"/>
</dbReference>
<dbReference type="STRING" id="76123.AS203_10160"/>
<dbReference type="PROSITE" id="PS00819">
    <property type="entry name" value="DPS_2"/>
    <property type="match status" value="1"/>
</dbReference>
<dbReference type="Proteomes" id="UP000056252">
    <property type="component" value="Chromosome"/>
</dbReference>
<dbReference type="RefSeq" id="WP_025065180.1">
    <property type="nucleotide sequence ID" value="NZ_CP013195.1"/>
</dbReference>
<evidence type="ECO:0000256" key="1">
    <source>
        <dbReference type="ARBA" id="ARBA00009497"/>
    </source>
</evidence>
<dbReference type="InterPro" id="IPR012347">
    <property type="entry name" value="Ferritin-like"/>
</dbReference>
<dbReference type="Pfam" id="PF00210">
    <property type="entry name" value="Ferritin"/>
    <property type="match status" value="1"/>
</dbReference>
<dbReference type="GO" id="GO:0008199">
    <property type="term" value="F:ferric iron binding"/>
    <property type="evidence" value="ECO:0007669"/>
    <property type="project" value="InterPro"/>
</dbReference>
<dbReference type="InterPro" id="IPR023188">
    <property type="entry name" value="DPS_DNA-bd_CS"/>
</dbReference>
<feature type="domain" description="Ferritin/DPS" evidence="3">
    <location>
        <begin position="20"/>
        <end position="158"/>
    </location>
</feature>
<evidence type="ECO:0000313" key="5">
    <source>
        <dbReference type="Proteomes" id="UP000056252"/>
    </source>
</evidence>
<organism evidence="4 5">
    <name type="scientific">Hoylesella enoeca</name>
    <dbReference type="NCBI Taxonomy" id="76123"/>
    <lineage>
        <taxon>Bacteria</taxon>
        <taxon>Pseudomonadati</taxon>
        <taxon>Bacteroidota</taxon>
        <taxon>Bacteroidia</taxon>
        <taxon>Bacteroidales</taxon>
        <taxon>Prevotellaceae</taxon>
        <taxon>Hoylesella</taxon>
    </lineage>
</organism>
<evidence type="ECO:0000259" key="3">
    <source>
        <dbReference type="Pfam" id="PF00210"/>
    </source>
</evidence>
<name>A0A0S2KMT7_9BACT</name>
<accession>A0A0S2KMT7</accession>
<dbReference type="GO" id="GO:0016722">
    <property type="term" value="F:oxidoreductase activity, acting on metal ions"/>
    <property type="evidence" value="ECO:0007669"/>
    <property type="project" value="InterPro"/>
</dbReference>